<evidence type="ECO:0000256" key="7">
    <source>
        <dbReference type="ARBA" id="ARBA00022840"/>
    </source>
</evidence>
<comment type="similarity">
    <text evidence="10 13">In the N-terminal section; belongs to the UvrB family.</text>
</comment>
<evidence type="ECO:0000256" key="11">
    <source>
        <dbReference type="ARBA" id="ARBA00061399"/>
    </source>
</evidence>
<dbReference type="Gene3D" id="3.40.50.11180">
    <property type="match status" value="1"/>
</dbReference>
<dbReference type="InterPro" id="IPR005118">
    <property type="entry name" value="TRCF_C"/>
</dbReference>
<dbReference type="EC" id="3.6.4.-" evidence="13"/>
<keyword evidence="18" id="KW-1185">Reference proteome</keyword>
<dbReference type="GO" id="GO:0005524">
    <property type="term" value="F:ATP binding"/>
    <property type="evidence" value="ECO:0007669"/>
    <property type="project" value="UniProtKB-UniRule"/>
</dbReference>
<dbReference type="GO" id="GO:0006355">
    <property type="term" value="P:regulation of DNA-templated transcription"/>
    <property type="evidence" value="ECO:0007669"/>
    <property type="project" value="UniProtKB-UniRule"/>
</dbReference>
<keyword evidence="4 13" id="KW-0227">DNA damage</keyword>
<keyword evidence="5 13" id="KW-0378">Hydrolase</keyword>
<dbReference type="InterPro" id="IPR014001">
    <property type="entry name" value="Helicase_ATP-bd"/>
</dbReference>
<dbReference type="SUPFAM" id="SSF52540">
    <property type="entry name" value="P-loop containing nucleoside triphosphate hydrolases"/>
    <property type="match status" value="3"/>
</dbReference>
<dbReference type="Gene3D" id="3.30.2060.10">
    <property type="entry name" value="Penicillin-binding protein 1b domain"/>
    <property type="match status" value="1"/>
</dbReference>
<dbReference type="RefSeq" id="WP_089836925.1">
    <property type="nucleotide sequence ID" value="NZ_FOZL01000001.1"/>
</dbReference>
<dbReference type="InterPro" id="IPR036101">
    <property type="entry name" value="CarD-like/TRCF_RID_sf"/>
</dbReference>
<keyword evidence="2 13" id="KW-0963">Cytoplasm</keyword>
<feature type="compositionally biased region" description="Low complexity" evidence="14">
    <location>
        <begin position="1149"/>
        <end position="1161"/>
    </location>
</feature>
<keyword evidence="6" id="KW-0347">Helicase</keyword>
<dbReference type="GO" id="GO:0016787">
    <property type="term" value="F:hydrolase activity"/>
    <property type="evidence" value="ECO:0007669"/>
    <property type="project" value="UniProtKB-KW"/>
</dbReference>
<gene>
    <name evidence="13" type="primary">mfd</name>
    <name evidence="17" type="ORF">SAMN05421771_0861</name>
</gene>
<dbReference type="Pfam" id="PF00270">
    <property type="entry name" value="DEAD"/>
    <property type="match status" value="1"/>
</dbReference>
<evidence type="ECO:0000313" key="18">
    <source>
        <dbReference type="Proteomes" id="UP000199024"/>
    </source>
</evidence>
<evidence type="ECO:0000256" key="1">
    <source>
        <dbReference type="ARBA" id="ARBA00004496"/>
    </source>
</evidence>
<dbReference type="InterPro" id="IPR047112">
    <property type="entry name" value="RecG/Mfd"/>
</dbReference>
<dbReference type="HAMAP" id="MF_00969">
    <property type="entry name" value="TRCF"/>
    <property type="match status" value="1"/>
</dbReference>
<dbReference type="InterPro" id="IPR037235">
    <property type="entry name" value="TRCF-like_C_D7"/>
</dbReference>
<dbReference type="PANTHER" id="PTHR47964:SF1">
    <property type="entry name" value="ATP-DEPENDENT DNA HELICASE HOMOLOG RECG, CHLOROPLASTIC"/>
    <property type="match status" value="1"/>
</dbReference>
<comment type="subcellular location">
    <subcellularLocation>
        <location evidence="1 13">Cytoplasm</location>
    </subcellularLocation>
</comment>
<dbReference type="CDD" id="cd17991">
    <property type="entry name" value="DEXHc_TRCF"/>
    <property type="match status" value="1"/>
</dbReference>
<dbReference type="InterPro" id="IPR011545">
    <property type="entry name" value="DEAD/DEAH_box_helicase_dom"/>
</dbReference>
<evidence type="ECO:0000256" key="13">
    <source>
        <dbReference type="HAMAP-Rule" id="MF_00969"/>
    </source>
</evidence>
<evidence type="ECO:0000256" key="9">
    <source>
        <dbReference type="ARBA" id="ARBA00023204"/>
    </source>
</evidence>
<dbReference type="InterPro" id="IPR004576">
    <property type="entry name" value="Mfd"/>
</dbReference>
<dbReference type="SMART" id="SM00490">
    <property type="entry name" value="HELICc"/>
    <property type="match status" value="1"/>
</dbReference>
<dbReference type="SMART" id="SM00982">
    <property type="entry name" value="TRCF"/>
    <property type="match status" value="1"/>
</dbReference>
<evidence type="ECO:0000256" key="2">
    <source>
        <dbReference type="ARBA" id="ARBA00022490"/>
    </source>
</evidence>
<evidence type="ECO:0000259" key="15">
    <source>
        <dbReference type="PROSITE" id="PS51192"/>
    </source>
</evidence>
<dbReference type="EMBL" id="FOZL01000001">
    <property type="protein sequence ID" value="SFS04119.1"/>
    <property type="molecule type" value="Genomic_DNA"/>
</dbReference>
<dbReference type="GO" id="GO:0003678">
    <property type="term" value="F:DNA helicase activity"/>
    <property type="evidence" value="ECO:0007669"/>
    <property type="project" value="TreeGrafter"/>
</dbReference>
<protein>
    <recommendedName>
        <fullName evidence="12 13">Transcription-repair-coupling factor</fullName>
        <shortName evidence="13">TRCF</shortName>
        <ecNumber evidence="13">3.6.4.-</ecNumber>
    </recommendedName>
</protein>
<dbReference type="Pfam" id="PF03461">
    <property type="entry name" value="TRCF"/>
    <property type="match status" value="1"/>
</dbReference>
<dbReference type="PROSITE" id="PS51192">
    <property type="entry name" value="HELICASE_ATP_BIND_1"/>
    <property type="match status" value="1"/>
</dbReference>
<reference evidence="17 18" key="1">
    <citation type="submission" date="2016-10" db="EMBL/GenBank/DDBJ databases">
        <authorList>
            <person name="de Groot N.N."/>
        </authorList>
    </citation>
    <scope>NUCLEOTIDE SEQUENCE [LARGE SCALE GENOMIC DNA]</scope>
    <source>
        <strain evidence="17 18">DSM 21001</strain>
    </source>
</reference>
<dbReference type="GO" id="GO:0003684">
    <property type="term" value="F:damaged DNA binding"/>
    <property type="evidence" value="ECO:0007669"/>
    <property type="project" value="InterPro"/>
</dbReference>
<dbReference type="InterPro" id="IPR003711">
    <property type="entry name" value="CarD-like/TRCF_RID"/>
</dbReference>
<sequence>MVLPFVRELLADLERSEAYERVRRHLAAGSGRRRVAGLTFTARSMFLPSFVKAANGPCLILVADNKAAEALHLAVVQACELTGALAPEAVLRLPGHDVLPFENLSPHPEIQEHRAATLWKLCEKSPAKTAATPRLIIAPVEAACMRLFPRDFYNGLALRLRVGEEHLPDMLVEHLLTVGYTKVDVVEMPGQVTLRGGILDVYSPEQERPVRIDFFGDEIESIRTFDPETQRSISSPRDHVLLLPLTEFPVTEKLLTAINARLTRSGSAAGANLEGGEQPRELQTRSGEATIFPGWEFFAPVAGASGTLLDLLGPATRVFIEEPAMVQNQGERWWNKVEQRHERSGIGNLVRPEDVYISPWDLTDRLRDFSGIELDQLGAVDILDADRSDLSEVEFHTRPTQRFHGSIPGLIEAIKDLVRLDARVLLTAPNQGEVERLASLLQEYAVPYRLGSRNQQQGGSTTVYSESSYLAGELSTPVIVKAALANGVQVLDLDKASAKQIVLFGANDLSDDADVEARPVRRSKSKTSAFISDFRDLAVGDYVVHVEHGIARYCGLRILDEDPAANPLELMILEFADEAKLYVPLTRLDLIQKYRSTDTGPAPQLNKLGNPAWQKTKARVKKAMADMAGELLKLYAQRKAAQGTPFSPDTNMQHEFEDAFDFTETDDQLAAIADIKRDMESTQPMDRLLCGDVGYGKTEVAMRAAFKAVQDSKQVAVLTPTTVLSFQHFESFKKRFANFPVNIEMLSRFRTAKEKAAILEKAAEGKIDILIGTHAVLAQSLKFQDLGLLIVDEEQRFGVKHKERLKQMRASIDVLAMSATPIPRTLHMSLIGLRDMSVIETPPKDRMAIQTIVAKFDEKLVRTAIEMELERGGQAYFVHNRVETIYELAAKIRELVPSARIGIGHGQLPEAELERVMLAFMNHEYDVLCATSIIENGLDIPLANTIIINRADRHGLSELYQLRGRVGRSNRRAYAYLLIPPETELTEIARRRLAALKEFSDLGAGFKIAALDLELRGAGNMLGGEQSGHIEAIGFEMYTTMLAEAVSRLKGDDKPDEETATLSLGISLRIDASYIPEENQRLRMYKKIAGAQSDLELEDVRAELVDRYGEIPEAVLNLLAAGAIRIHCERLGIASLERKRTAIEEPKAAAKPTQQPAQQRPGLPGRHGQAPIHNPLQHSYRQVAARPVTNATMAVRATTAALTRPGQGGSIRPMREMLYVKFTERTHAPIETGKQRMGVDPGLLMKLVSRNTKNGAQFTPQGVLRWPLSSAKAEDVLAETRALLNSLDPATN</sequence>
<dbReference type="Gene3D" id="3.40.50.300">
    <property type="entry name" value="P-loop containing nucleotide triphosphate hydrolases"/>
    <property type="match status" value="2"/>
</dbReference>
<evidence type="ECO:0000256" key="12">
    <source>
        <dbReference type="ARBA" id="ARBA00070128"/>
    </source>
</evidence>
<dbReference type="Gene3D" id="2.40.10.170">
    <property type="match status" value="1"/>
</dbReference>
<keyword evidence="8 13" id="KW-0238">DNA-binding</keyword>
<evidence type="ECO:0000256" key="6">
    <source>
        <dbReference type="ARBA" id="ARBA00022806"/>
    </source>
</evidence>
<comment type="function">
    <text evidence="13">Couples transcription and DNA repair by recognizing RNA polymerase (RNAP) stalled at DNA lesions. Mediates ATP-dependent release of RNAP and its truncated transcript from the DNA, and recruitment of nucleotide excision repair machinery to the damaged site.</text>
</comment>
<evidence type="ECO:0000256" key="10">
    <source>
        <dbReference type="ARBA" id="ARBA00061104"/>
    </source>
</evidence>
<keyword evidence="7 13" id="KW-0067">ATP-binding</keyword>
<comment type="similarity">
    <text evidence="11 13">In the C-terminal section; belongs to the helicase family. RecG subfamily.</text>
</comment>
<dbReference type="OrthoDB" id="9804325at2"/>
<dbReference type="Pfam" id="PF00271">
    <property type="entry name" value="Helicase_C"/>
    <property type="match status" value="1"/>
</dbReference>
<dbReference type="SUPFAM" id="SSF143517">
    <property type="entry name" value="TRCF domain-like"/>
    <property type="match status" value="1"/>
</dbReference>
<dbReference type="SMART" id="SM01058">
    <property type="entry name" value="CarD_TRCF"/>
    <property type="match status" value="1"/>
</dbReference>
<dbReference type="GO" id="GO:0000716">
    <property type="term" value="P:transcription-coupled nucleotide-excision repair, DNA damage recognition"/>
    <property type="evidence" value="ECO:0007669"/>
    <property type="project" value="UniProtKB-UniRule"/>
</dbReference>
<proteinExistence type="inferred from homology"/>
<evidence type="ECO:0000313" key="17">
    <source>
        <dbReference type="EMBL" id="SFS04119.1"/>
    </source>
</evidence>
<dbReference type="InterPro" id="IPR027417">
    <property type="entry name" value="P-loop_NTPase"/>
</dbReference>
<dbReference type="InterPro" id="IPR001650">
    <property type="entry name" value="Helicase_C-like"/>
</dbReference>
<evidence type="ECO:0000256" key="4">
    <source>
        <dbReference type="ARBA" id="ARBA00022763"/>
    </source>
</evidence>
<dbReference type="FunFam" id="3.40.50.300:FF:000546">
    <property type="entry name" value="Transcription-repair-coupling factor"/>
    <property type="match status" value="1"/>
</dbReference>
<dbReference type="Gene3D" id="3.90.1150.50">
    <property type="entry name" value="Transcription-repair-coupling factor, D7 domain"/>
    <property type="match status" value="1"/>
</dbReference>
<dbReference type="STRING" id="474950.SAMN05421771_0861"/>
<feature type="domain" description="Helicase C-terminal" evidence="16">
    <location>
        <begin position="855"/>
        <end position="1014"/>
    </location>
</feature>
<dbReference type="InterPro" id="IPR041471">
    <property type="entry name" value="UvrB_inter"/>
</dbReference>
<keyword evidence="3 13" id="KW-0547">Nucleotide-binding</keyword>
<dbReference type="SMART" id="SM00487">
    <property type="entry name" value="DEXDc"/>
    <property type="match status" value="1"/>
</dbReference>
<dbReference type="SUPFAM" id="SSF141259">
    <property type="entry name" value="CarD-like"/>
    <property type="match status" value="1"/>
</dbReference>
<evidence type="ECO:0000256" key="3">
    <source>
        <dbReference type="ARBA" id="ARBA00022741"/>
    </source>
</evidence>
<dbReference type="Pfam" id="PF02559">
    <property type="entry name" value="CarD_TRCF_RID"/>
    <property type="match status" value="1"/>
</dbReference>
<dbReference type="PANTHER" id="PTHR47964">
    <property type="entry name" value="ATP-DEPENDENT DNA HELICASE HOMOLOG RECG, CHLOROPLASTIC"/>
    <property type="match status" value="1"/>
</dbReference>
<feature type="region of interest" description="Disordered" evidence="14">
    <location>
        <begin position="1145"/>
        <end position="1173"/>
    </location>
</feature>
<dbReference type="GO" id="GO:0005737">
    <property type="term" value="C:cytoplasm"/>
    <property type="evidence" value="ECO:0007669"/>
    <property type="project" value="UniProtKB-SubCell"/>
</dbReference>
<dbReference type="Pfam" id="PF17757">
    <property type="entry name" value="UvrB_inter"/>
    <property type="match status" value="1"/>
</dbReference>
<name>A0A1I6LKZ1_9BACT</name>
<dbReference type="NCBIfam" id="TIGR00580">
    <property type="entry name" value="mfd"/>
    <property type="match status" value="1"/>
</dbReference>
<feature type="domain" description="Helicase ATP-binding" evidence="15">
    <location>
        <begin position="678"/>
        <end position="839"/>
    </location>
</feature>
<evidence type="ECO:0000256" key="5">
    <source>
        <dbReference type="ARBA" id="ARBA00022801"/>
    </source>
</evidence>
<evidence type="ECO:0000259" key="16">
    <source>
        <dbReference type="PROSITE" id="PS51194"/>
    </source>
</evidence>
<keyword evidence="9 13" id="KW-0234">DNA repair</keyword>
<dbReference type="PROSITE" id="PS51194">
    <property type="entry name" value="HELICASE_CTER"/>
    <property type="match status" value="1"/>
</dbReference>
<evidence type="ECO:0000256" key="14">
    <source>
        <dbReference type="SAM" id="MobiDB-lite"/>
    </source>
</evidence>
<accession>A0A1I6LKZ1</accession>
<organism evidence="17 18">
    <name type="scientific">Granulicella pectinivorans</name>
    <dbReference type="NCBI Taxonomy" id="474950"/>
    <lineage>
        <taxon>Bacteria</taxon>
        <taxon>Pseudomonadati</taxon>
        <taxon>Acidobacteriota</taxon>
        <taxon>Terriglobia</taxon>
        <taxon>Terriglobales</taxon>
        <taxon>Acidobacteriaceae</taxon>
        <taxon>Granulicella</taxon>
    </lineage>
</organism>
<dbReference type="Proteomes" id="UP000199024">
    <property type="component" value="Unassembled WGS sequence"/>
</dbReference>
<evidence type="ECO:0000256" key="8">
    <source>
        <dbReference type="ARBA" id="ARBA00023125"/>
    </source>
</evidence>